<dbReference type="EMBL" id="HBNR01014549">
    <property type="protein sequence ID" value="CAE4569811.1"/>
    <property type="molecule type" value="Transcribed_RNA"/>
</dbReference>
<keyword evidence="11" id="KW-0325">Glycoprotein</keyword>
<organism evidence="16">
    <name type="scientific">Alexandrium monilatum</name>
    <dbReference type="NCBI Taxonomy" id="311494"/>
    <lineage>
        <taxon>Eukaryota</taxon>
        <taxon>Sar</taxon>
        <taxon>Alveolata</taxon>
        <taxon>Dinophyceae</taxon>
        <taxon>Gonyaulacales</taxon>
        <taxon>Pyrocystaceae</taxon>
        <taxon>Alexandrium</taxon>
    </lineage>
</organism>
<name>A0A7S4Q1X2_9DINO</name>
<evidence type="ECO:0000259" key="15">
    <source>
        <dbReference type="Pfam" id="PF00520"/>
    </source>
</evidence>
<evidence type="ECO:0000256" key="5">
    <source>
        <dbReference type="ARBA" id="ARBA00022692"/>
    </source>
</evidence>
<dbReference type="GO" id="GO:0098703">
    <property type="term" value="P:calcium ion import across plasma membrane"/>
    <property type="evidence" value="ECO:0007669"/>
    <property type="project" value="TreeGrafter"/>
</dbReference>
<evidence type="ECO:0000256" key="11">
    <source>
        <dbReference type="ARBA" id="ARBA00023180"/>
    </source>
</evidence>
<evidence type="ECO:0000256" key="1">
    <source>
        <dbReference type="ARBA" id="ARBA00004141"/>
    </source>
</evidence>
<keyword evidence="10 14" id="KW-0472">Membrane</keyword>
<evidence type="ECO:0000256" key="10">
    <source>
        <dbReference type="ARBA" id="ARBA00023136"/>
    </source>
</evidence>
<reference evidence="16" key="1">
    <citation type="submission" date="2021-01" db="EMBL/GenBank/DDBJ databases">
        <authorList>
            <person name="Corre E."/>
            <person name="Pelletier E."/>
            <person name="Niang G."/>
            <person name="Scheremetjew M."/>
            <person name="Finn R."/>
            <person name="Kale V."/>
            <person name="Holt S."/>
            <person name="Cochrane G."/>
            <person name="Meng A."/>
            <person name="Brown T."/>
            <person name="Cohen L."/>
        </authorList>
    </citation>
    <scope>NUCLEOTIDE SEQUENCE</scope>
    <source>
        <strain evidence="16">CCMP3105</strain>
    </source>
</reference>
<gene>
    <name evidence="16" type="ORF">AMON00008_LOCUS9430</name>
</gene>
<dbReference type="SUPFAM" id="SSF81324">
    <property type="entry name" value="Voltage-gated potassium channels"/>
    <property type="match status" value="1"/>
</dbReference>
<dbReference type="GO" id="GO:0008331">
    <property type="term" value="F:high voltage-gated calcium channel activity"/>
    <property type="evidence" value="ECO:0007669"/>
    <property type="project" value="TreeGrafter"/>
</dbReference>
<evidence type="ECO:0000256" key="6">
    <source>
        <dbReference type="ARBA" id="ARBA00022837"/>
    </source>
</evidence>
<dbReference type="InterPro" id="IPR005821">
    <property type="entry name" value="Ion_trans_dom"/>
</dbReference>
<keyword evidence="6" id="KW-0106">Calcium</keyword>
<dbReference type="InterPro" id="IPR027359">
    <property type="entry name" value="Volt_channel_dom_sf"/>
</dbReference>
<sequence length="508" mass="55889">MPQASSSSSEDEPGSATPHWVQQYAAWSRSPSADNADAGEAVRDGGAEADASEAARALVRRRLGNVPKLGSHSASAQARWAKLRRRARRGGAGLRAGGAEERGGPSAWCELAVKTRAFDRVVAAVVLLNGACVALYVDTKEEDSPRLARALCLLEHAFVAFFCLEAAVKAAAFGPRAMLASRNYRFELLLAAMGAADLWLVDFRDLGLQMCAADFGLNVLPLLRVVRFVKVFKTGELALISRCLFPAFGTLGHVALFLFIIIFMFSIPLVRLVGQSPVWSDSPEILGLFGSVPRAFFALLQMVINPDTETMRVVFERQPWTAPLFLVFVGMTTFTLMSIMFGSVTDCYKDLRDAQRQRDGRADRERKERIRANLLRELREADRREVGLVHALSGTEFRRQLRSPQFRGALQALEVDPEAVEDLLRLLEIDGGAIRYEEFVGALGLVGEPAKATHALWLRAHLAEDILQLGKRVESVEGQLSSLAARMEGVEERLTGKIDEVLRAMRPA</sequence>
<keyword evidence="8 14" id="KW-1133">Transmembrane helix</keyword>
<dbReference type="AlphaFoldDB" id="A0A7S4Q1X2"/>
<evidence type="ECO:0000256" key="12">
    <source>
        <dbReference type="ARBA" id="ARBA00023303"/>
    </source>
</evidence>
<dbReference type="InterPro" id="IPR050599">
    <property type="entry name" value="VDCC_alpha-1_subunit"/>
</dbReference>
<protein>
    <recommendedName>
        <fullName evidence="15">Ion transport domain-containing protein</fullName>
    </recommendedName>
</protein>
<dbReference type="PANTHER" id="PTHR45628">
    <property type="entry name" value="VOLTAGE-DEPENDENT CALCIUM CHANNEL TYPE A SUBUNIT ALPHA-1"/>
    <property type="match status" value="1"/>
</dbReference>
<keyword evidence="5 14" id="KW-0812">Transmembrane</keyword>
<evidence type="ECO:0000256" key="14">
    <source>
        <dbReference type="SAM" id="Phobius"/>
    </source>
</evidence>
<feature type="region of interest" description="Disordered" evidence="13">
    <location>
        <begin position="1"/>
        <end position="48"/>
    </location>
</feature>
<feature type="transmembrane region" description="Helical" evidence="14">
    <location>
        <begin position="324"/>
        <end position="348"/>
    </location>
</feature>
<evidence type="ECO:0000313" key="16">
    <source>
        <dbReference type="EMBL" id="CAE4569811.1"/>
    </source>
</evidence>
<keyword evidence="12" id="KW-0407">Ion channel</keyword>
<dbReference type="Pfam" id="PF00520">
    <property type="entry name" value="Ion_trans"/>
    <property type="match status" value="1"/>
</dbReference>
<keyword evidence="4" id="KW-0107">Calcium channel</keyword>
<comment type="subcellular location">
    <subcellularLocation>
        <location evidence="1">Membrane</location>
        <topology evidence="1">Multi-pass membrane protein</topology>
    </subcellularLocation>
</comment>
<evidence type="ECO:0000256" key="7">
    <source>
        <dbReference type="ARBA" id="ARBA00022882"/>
    </source>
</evidence>
<accession>A0A7S4Q1X2</accession>
<feature type="transmembrane region" description="Helical" evidence="14">
    <location>
        <begin position="254"/>
        <end position="273"/>
    </location>
</feature>
<evidence type="ECO:0000256" key="9">
    <source>
        <dbReference type="ARBA" id="ARBA00023065"/>
    </source>
</evidence>
<keyword evidence="3" id="KW-0109">Calcium transport</keyword>
<feature type="transmembrane region" description="Helical" evidence="14">
    <location>
        <begin position="285"/>
        <end position="304"/>
    </location>
</feature>
<dbReference type="PANTHER" id="PTHR45628:SF7">
    <property type="entry name" value="VOLTAGE-DEPENDENT CALCIUM CHANNEL TYPE A SUBUNIT ALPHA-1"/>
    <property type="match status" value="1"/>
</dbReference>
<evidence type="ECO:0000256" key="4">
    <source>
        <dbReference type="ARBA" id="ARBA00022673"/>
    </source>
</evidence>
<evidence type="ECO:0000256" key="3">
    <source>
        <dbReference type="ARBA" id="ARBA00022568"/>
    </source>
</evidence>
<evidence type="ECO:0000256" key="13">
    <source>
        <dbReference type="SAM" id="MobiDB-lite"/>
    </source>
</evidence>
<dbReference type="Gene3D" id="1.10.287.70">
    <property type="match status" value="1"/>
</dbReference>
<keyword evidence="2" id="KW-0813">Transport</keyword>
<dbReference type="Gene3D" id="1.20.120.350">
    <property type="entry name" value="Voltage-gated potassium channels. Chain C"/>
    <property type="match status" value="1"/>
</dbReference>
<keyword evidence="7" id="KW-0851">Voltage-gated channel</keyword>
<dbReference type="GO" id="GO:0005891">
    <property type="term" value="C:voltage-gated calcium channel complex"/>
    <property type="evidence" value="ECO:0007669"/>
    <property type="project" value="TreeGrafter"/>
</dbReference>
<evidence type="ECO:0000256" key="2">
    <source>
        <dbReference type="ARBA" id="ARBA00022448"/>
    </source>
</evidence>
<evidence type="ECO:0000256" key="8">
    <source>
        <dbReference type="ARBA" id="ARBA00022989"/>
    </source>
</evidence>
<keyword evidence="9" id="KW-0406">Ion transport</keyword>
<proteinExistence type="predicted"/>
<feature type="domain" description="Ion transport" evidence="15">
    <location>
        <begin position="116"/>
        <end position="354"/>
    </location>
</feature>